<dbReference type="GO" id="GO:0003723">
    <property type="term" value="F:RNA binding"/>
    <property type="evidence" value="ECO:0007669"/>
    <property type="project" value="UniProtKB-UniRule"/>
</dbReference>
<dbReference type="InterPro" id="IPR012677">
    <property type="entry name" value="Nucleotide-bd_a/b_plait_sf"/>
</dbReference>
<dbReference type="EMBL" id="QGNW01001227">
    <property type="protein sequence ID" value="RVW49468.1"/>
    <property type="molecule type" value="Genomic_DNA"/>
</dbReference>
<dbReference type="InterPro" id="IPR051229">
    <property type="entry name" value="ALYREF_mRNA_export"/>
</dbReference>
<dbReference type="PANTHER" id="PTHR19965">
    <property type="entry name" value="RNA AND EXPORT FACTOR BINDING PROTEIN"/>
    <property type="match status" value="1"/>
</dbReference>
<keyword evidence="1 2" id="KW-0694">RNA-binding</keyword>
<dbReference type="InterPro" id="IPR035979">
    <property type="entry name" value="RBD_domain_sf"/>
</dbReference>
<evidence type="ECO:0000313" key="5">
    <source>
        <dbReference type="Proteomes" id="UP000288805"/>
    </source>
</evidence>
<dbReference type="InterPro" id="IPR000504">
    <property type="entry name" value="RRM_dom"/>
</dbReference>
<dbReference type="Pfam" id="PF00076">
    <property type="entry name" value="RRM_1"/>
    <property type="match status" value="1"/>
</dbReference>
<feature type="domain" description="RRM" evidence="3">
    <location>
        <begin position="81"/>
        <end position="166"/>
    </location>
</feature>
<dbReference type="Gene3D" id="3.30.70.330">
    <property type="match status" value="1"/>
</dbReference>
<dbReference type="SUPFAM" id="SSF54928">
    <property type="entry name" value="RNA-binding domain, RBD"/>
    <property type="match status" value="1"/>
</dbReference>
<evidence type="ECO:0000313" key="4">
    <source>
        <dbReference type="EMBL" id="RVW49468.1"/>
    </source>
</evidence>
<gene>
    <name evidence="4" type="primary">ALY2_2</name>
    <name evidence="4" type="ORF">CK203_080199</name>
</gene>
<protein>
    <submittedName>
        <fullName evidence="4">THO complex subunit 4B</fullName>
    </submittedName>
</protein>
<dbReference type="PROSITE" id="PS50102">
    <property type="entry name" value="RRM"/>
    <property type="match status" value="1"/>
</dbReference>
<comment type="caution">
    <text evidence="4">The sequence shown here is derived from an EMBL/GenBank/DDBJ whole genome shotgun (WGS) entry which is preliminary data.</text>
</comment>
<proteinExistence type="predicted"/>
<name>A0A438EPC7_VITVI</name>
<sequence>MQVFQVLEAAWKQEVFTGGVSTMETGTKLYISNLEYGVSNDDIKHLSERIDGGEWWFDNGHGGWWIGCNVGKVDMSCNGGREVVSHRMMKWCVVECSFQELFSEVGELKQYSIHYDKSGISKGTGEVVFLRQTDALAAIKRYNNVQLDANYKWHNGKTKRLFQKDPPWGPKPQGADCQLSSVLPDQLGYPGKLSSLPPGNKRQIERMNVHCDKIDFEIMMILCPSLSVGILRNVIFFHDDIMDLSHLIVLECSFPCCYYNIKTQFQYTPEGDMGAAKGRVLVSNSKVGLEGGRGGDGSEKVSAKDLDADLEKYRMESMQIN</sequence>
<evidence type="ECO:0000256" key="1">
    <source>
        <dbReference type="ARBA" id="ARBA00022884"/>
    </source>
</evidence>
<evidence type="ECO:0000256" key="2">
    <source>
        <dbReference type="PROSITE-ProRule" id="PRU00176"/>
    </source>
</evidence>
<reference evidence="4 5" key="1">
    <citation type="journal article" date="2018" name="PLoS Genet.">
        <title>Population sequencing reveals clonal diversity and ancestral inbreeding in the grapevine cultivar Chardonnay.</title>
        <authorList>
            <person name="Roach M.J."/>
            <person name="Johnson D.L."/>
            <person name="Bohlmann J."/>
            <person name="van Vuuren H.J."/>
            <person name="Jones S.J."/>
            <person name="Pretorius I.S."/>
            <person name="Schmidt S.A."/>
            <person name="Borneman A.R."/>
        </authorList>
    </citation>
    <scope>NUCLEOTIDE SEQUENCE [LARGE SCALE GENOMIC DNA]</scope>
    <source>
        <strain evidence="5">cv. Chardonnay</strain>
        <tissue evidence="4">Leaf</tissue>
    </source>
</reference>
<evidence type="ECO:0000259" key="3">
    <source>
        <dbReference type="PROSITE" id="PS50102"/>
    </source>
</evidence>
<dbReference type="Proteomes" id="UP000288805">
    <property type="component" value="Unassembled WGS sequence"/>
</dbReference>
<dbReference type="PANTHER" id="PTHR19965:SF35">
    <property type="entry name" value="RNA ANNEALING PROTEIN YRA1"/>
    <property type="match status" value="1"/>
</dbReference>
<dbReference type="AlphaFoldDB" id="A0A438EPC7"/>
<accession>A0A438EPC7</accession>
<organism evidence="4 5">
    <name type="scientific">Vitis vinifera</name>
    <name type="common">Grape</name>
    <dbReference type="NCBI Taxonomy" id="29760"/>
    <lineage>
        <taxon>Eukaryota</taxon>
        <taxon>Viridiplantae</taxon>
        <taxon>Streptophyta</taxon>
        <taxon>Embryophyta</taxon>
        <taxon>Tracheophyta</taxon>
        <taxon>Spermatophyta</taxon>
        <taxon>Magnoliopsida</taxon>
        <taxon>eudicotyledons</taxon>
        <taxon>Gunneridae</taxon>
        <taxon>Pentapetalae</taxon>
        <taxon>rosids</taxon>
        <taxon>Vitales</taxon>
        <taxon>Vitaceae</taxon>
        <taxon>Viteae</taxon>
        <taxon>Vitis</taxon>
    </lineage>
</organism>